<proteinExistence type="predicted"/>
<sequence>METFNYPNAEKILGEKKIALRKGDGHIVLADCRASTDIRVWTTQSADGSFCFKVTGDGKSGYLSMEIPKVYYIQTGDYAVKADVVSEGVTKTVNMGKEGEAYVGVGANPPGKEASLIELRVMG</sequence>
<evidence type="ECO:0000313" key="2">
    <source>
        <dbReference type="Proteomes" id="UP001596083"/>
    </source>
</evidence>
<name>A0ABW0YWS7_9ACTN</name>
<keyword evidence="2" id="KW-1185">Reference proteome</keyword>
<accession>A0ABW0YWS7</accession>
<gene>
    <name evidence="1" type="ORF">ACFP1Z_00060</name>
</gene>
<comment type="caution">
    <text evidence="1">The sequence shown here is derived from an EMBL/GenBank/DDBJ whole genome shotgun (WGS) entry which is preliminary data.</text>
</comment>
<dbReference type="RefSeq" id="WP_390313544.1">
    <property type="nucleotide sequence ID" value="NZ_JBHSPB010000001.1"/>
</dbReference>
<dbReference type="Proteomes" id="UP001596083">
    <property type="component" value="Unassembled WGS sequence"/>
</dbReference>
<protein>
    <submittedName>
        <fullName evidence="1">Uncharacterized protein</fullName>
    </submittedName>
</protein>
<organism evidence="1 2">
    <name type="scientific">Streptomyces gamaensis</name>
    <dbReference type="NCBI Taxonomy" id="1763542"/>
    <lineage>
        <taxon>Bacteria</taxon>
        <taxon>Bacillati</taxon>
        <taxon>Actinomycetota</taxon>
        <taxon>Actinomycetes</taxon>
        <taxon>Kitasatosporales</taxon>
        <taxon>Streptomycetaceae</taxon>
        <taxon>Streptomyces</taxon>
    </lineage>
</organism>
<evidence type="ECO:0000313" key="1">
    <source>
        <dbReference type="EMBL" id="MFC5718575.1"/>
    </source>
</evidence>
<reference evidence="2" key="1">
    <citation type="journal article" date="2019" name="Int. J. Syst. Evol. Microbiol.">
        <title>The Global Catalogue of Microorganisms (GCM) 10K type strain sequencing project: providing services to taxonomists for standard genome sequencing and annotation.</title>
        <authorList>
            <consortium name="The Broad Institute Genomics Platform"/>
            <consortium name="The Broad Institute Genome Sequencing Center for Infectious Disease"/>
            <person name="Wu L."/>
            <person name="Ma J."/>
        </authorList>
    </citation>
    <scope>NUCLEOTIDE SEQUENCE [LARGE SCALE GENOMIC DNA]</scope>
    <source>
        <strain evidence="2">CGMCC 4.7304</strain>
    </source>
</reference>
<dbReference type="EMBL" id="JBHSPB010000001">
    <property type="protein sequence ID" value="MFC5718575.1"/>
    <property type="molecule type" value="Genomic_DNA"/>
</dbReference>